<dbReference type="EMBL" id="KN781425">
    <property type="protein sequence ID" value="KIH43958.1"/>
    <property type="molecule type" value="Genomic_DNA"/>
</dbReference>
<proteinExistence type="predicted"/>
<accession>A0A0C2BJL8</accession>
<keyword evidence="2" id="KW-1185">Reference proteome</keyword>
<evidence type="ECO:0000313" key="1">
    <source>
        <dbReference type="EMBL" id="KIH43958.1"/>
    </source>
</evidence>
<dbReference type="OrthoDB" id="5790562at2759"/>
<organism evidence="1 2">
    <name type="scientific">Ancylostoma duodenale</name>
    <dbReference type="NCBI Taxonomy" id="51022"/>
    <lineage>
        <taxon>Eukaryota</taxon>
        <taxon>Metazoa</taxon>
        <taxon>Ecdysozoa</taxon>
        <taxon>Nematoda</taxon>
        <taxon>Chromadorea</taxon>
        <taxon>Rhabditida</taxon>
        <taxon>Rhabditina</taxon>
        <taxon>Rhabditomorpha</taxon>
        <taxon>Strongyloidea</taxon>
        <taxon>Ancylostomatidae</taxon>
        <taxon>Ancylostomatinae</taxon>
        <taxon>Ancylostoma</taxon>
    </lineage>
</organism>
<dbReference type="Proteomes" id="UP000054047">
    <property type="component" value="Unassembled WGS sequence"/>
</dbReference>
<protein>
    <submittedName>
        <fullName evidence="1">EGF-like domain protein</fullName>
    </submittedName>
</protein>
<evidence type="ECO:0000313" key="2">
    <source>
        <dbReference type="Proteomes" id="UP000054047"/>
    </source>
</evidence>
<reference evidence="1 2" key="1">
    <citation type="submission" date="2013-12" db="EMBL/GenBank/DDBJ databases">
        <title>Draft genome of the parsitic nematode Ancylostoma duodenale.</title>
        <authorList>
            <person name="Mitreva M."/>
        </authorList>
    </citation>
    <scope>NUCLEOTIDE SEQUENCE [LARGE SCALE GENOMIC DNA]</scope>
    <source>
        <strain evidence="1 2">Zhejiang</strain>
    </source>
</reference>
<dbReference type="Gene3D" id="2.10.25.10">
    <property type="entry name" value="Laminin"/>
    <property type="match status" value="1"/>
</dbReference>
<sequence length="138" mass="15201">MSPVKFASLPGAPAPIIPENSDNSQCAHLNFCSRVGKCEGGVCVCPLNYLGLDCSIPTGCPANCSNNGVCEVNKCICYDVITVTSQLAVEIHHNLPILTKFCLRLDISRLLNAALSLRLSWPWKVRLEERMRVRRRMG</sequence>
<dbReference type="AlphaFoldDB" id="A0A0C2BJL8"/>
<gene>
    <name evidence="1" type="ORF">ANCDUO_26029</name>
</gene>
<name>A0A0C2BJL8_9BILA</name>
<feature type="non-terminal residue" evidence="1">
    <location>
        <position position="138"/>
    </location>
</feature>